<dbReference type="Gene3D" id="1.25.40.10">
    <property type="entry name" value="Tetratricopeptide repeat domain"/>
    <property type="match status" value="1"/>
</dbReference>
<evidence type="ECO:0000256" key="4">
    <source>
        <dbReference type="ARBA" id="ARBA00022803"/>
    </source>
</evidence>
<dbReference type="Pfam" id="PF13424">
    <property type="entry name" value="TPR_12"/>
    <property type="match status" value="2"/>
</dbReference>
<reference evidence="8" key="1">
    <citation type="submission" date="2023-06" db="EMBL/GenBank/DDBJ databases">
        <title>Genomic of Agaribacillus aureum.</title>
        <authorList>
            <person name="Wang G."/>
        </authorList>
    </citation>
    <scope>NUCLEOTIDE SEQUENCE</scope>
    <source>
        <strain evidence="8">BMA12</strain>
    </source>
</reference>
<gene>
    <name evidence="8" type="ORF">QQ020_00840</name>
</gene>
<dbReference type="RefSeq" id="WP_346755904.1">
    <property type="nucleotide sequence ID" value="NZ_JAUJEB010000001.1"/>
</dbReference>
<proteinExistence type="inferred from homology"/>
<evidence type="ECO:0000256" key="6">
    <source>
        <dbReference type="PROSITE-ProRule" id="PRU00339"/>
    </source>
</evidence>
<dbReference type="InterPro" id="IPR019734">
    <property type="entry name" value="TPR_rpt"/>
</dbReference>
<evidence type="ECO:0000256" key="1">
    <source>
        <dbReference type="ARBA" id="ARBA00004496"/>
    </source>
</evidence>
<sequence length="453" mass="51580">MNTKIFTFSVLVAISLHSWGKPLPEITITKLEKTSDKRAKVELMWEIIKDTYKDHPDTALYFANKMGDLAKIIGNQKRYTNSVWAKAIIYKGRGALKSSATYLFEAHQLYKKANDNKNIAVALYNIGQVFQAGNDFANALLYLGNALDQYHLSEDAQMAAKTHYEMARCYIEIKDYEKSLTHLNQCLSSNDNKKNQSLTSKAHNYLGATYFKMKQYDRAIEEYMLSIEAARGLKDFKKKSAIAYNNIGEAHLYNDDLDNAGVYLQKALTLKDELGDPNFALSTRVLLSRLATKQQNYKKALTYLEEGIMVADKSVINTNLMDALDEVIALNERQTTVQIPTDQIISYFKFENQQANLLRSLNDELGSLNGRYVLKNAFETYQLSEANSNLTDQLSQSKVIIILIILLSLSTGMLSVYYVRKYLSLREFKQETTLGLELISHQLERTIKMASKK</sequence>
<keyword evidence="9" id="KW-1185">Reference proteome</keyword>
<evidence type="ECO:0000256" key="3">
    <source>
        <dbReference type="ARBA" id="ARBA00022737"/>
    </source>
</evidence>
<keyword evidence="7" id="KW-0472">Membrane</keyword>
<evidence type="ECO:0000256" key="2">
    <source>
        <dbReference type="ARBA" id="ARBA00022490"/>
    </source>
</evidence>
<evidence type="ECO:0000313" key="8">
    <source>
        <dbReference type="EMBL" id="MDN5210561.1"/>
    </source>
</evidence>
<comment type="subcellular location">
    <subcellularLocation>
        <location evidence="1">Cytoplasm</location>
    </subcellularLocation>
</comment>
<dbReference type="PANTHER" id="PTHR46630:SF1">
    <property type="entry name" value="TETRATRICOPEPTIDE REPEAT PROTEIN 29"/>
    <property type="match status" value="1"/>
</dbReference>
<dbReference type="EMBL" id="JAUJEB010000001">
    <property type="protein sequence ID" value="MDN5210561.1"/>
    <property type="molecule type" value="Genomic_DNA"/>
</dbReference>
<feature type="transmembrane region" description="Helical" evidence="7">
    <location>
        <begin position="399"/>
        <end position="419"/>
    </location>
</feature>
<comment type="caution">
    <text evidence="8">The sequence shown here is derived from an EMBL/GenBank/DDBJ whole genome shotgun (WGS) entry which is preliminary data.</text>
</comment>
<dbReference type="InterPro" id="IPR011990">
    <property type="entry name" value="TPR-like_helical_dom_sf"/>
</dbReference>
<evidence type="ECO:0000256" key="7">
    <source>
        <dbReference type="SAM" id="Phobius"/>
    </source>
</evidence>
<keyword evidence="7" id="KW-1133">Transmembrane helix</keyword>
<feature type="repeat" description="TPR" evidence="6">
    <location>
        <begin position="200"/>
        <end position="233"/>
    </location>
</feature>
<keyword evidence="2" id="KW-0963">Cytoplasm</keyword>
<protein>
    <submittedName>
        <fullName evidence="8">Tetratricopeptide repeat protein</fullName>
    </submittedName>
</protein>
<feature type="repeat" description="TPR" evidence="6">
    <location>
        <begin position="160"/>
        <end position="193"/>
    </location>
</feature>
<dbReference type="SUPFAM" id="SSF48452">
    <property type="entry name" value="TPR-like"/>
    <property type="match status" value="1"/>
</dbReference>
<keyword evidence="4 6" id="KW-0802">TPR repeat</keyword>
<dbReference type="PROSITE" id="PS50005">
    <property type="entry name" value="TPR"/>
    <property type="match status" value="3"/>
</dbReference>
<accession>A0ABT8L254</accession>
<dbReference type="PANTHER" id="PTHR46630">
    <property type="entry name" value="TETRATRICOPEPTIDE REPEAT PROTEIN 29"/>
    <property type="match status" value="1"/>
</dbReference>
<dbReference type="InterPro" id="IPR051476">
    <property type="entry name" value="Bac_ResReg_Asp_Phosphatase"/>
</dbReference>
<name>A0ABT8L254_9BACT</name>
<feature type="repeat" description="TPR" evidence="6">
    <location>
        <begin position="241"/>
        <end position="274"/>
    </location>
</feature>
<organism evidence="8 9">
    <name type="scientific">Agaribacillus aureus</name>
    <dbReference type="NCBI Taxonomy" id="3051825"/>
    <lineage>
        <taxon>Bacteria</taxon>
        <taxon>Pseudomonadati</taxon>
        <taxon>Bacteroidota</taxon>
        <taxon>Cytophagia</taxon>
        <taxon>Cytophagales</taxon>
        <taxon>Splendidivirgaceae</taxon>
        <taxon>Agaribacillus</taxon>
    </lineage>
</organism>
<keyword evidence="3" id="KW-0677">Repeat</keyword>
<dbReference type="Proteomes" id="UP001172083">
    <property type="component" value="Unassembled WGS sequence"/>
</dbReference>
<keyword evidence="7" id="KW-0812">Transmembrane</keyword>
<comment type="similarity">
    <text evidence="5">Belongs to the Rap family.</text>
</comment>
<evidence type="ECO:0000313" key="9">
    <source>
        <dbReference type="Proteomes" id="UP001172083"/>
    </source>
</evidence>
<evidence type="ECO:0000256" key="5">
    <source>
        <dbReference type="ARBA" id="ARBA00038253"/>
    </source>
</evidence>
<dbReference type="SMART" id="SM00028">
    <property type="entry name" value="TPR"/>
    <property type="match status" value="5"/>
</dbReference>